<dbReference type="SUPFAM" id="SSF52279">
    <property type="entry name" value="Beta-D-glucan exohydrolase, C-terminal domain"/>
    <property type="match status" value="1"/>
</dbReference>
<dbReference type="Proteomes" id="UP000694865">
    <property type="component" value="Unplaced"/>
</dbReference>
<dbReference type="Pfam" id="PF01915">
    <property type="entry name" value="Glyco_hydro_3_C"/>
    <property type="match status" value="1"/>
</dbReference>
<accession>A0ABM0MTQ6</accession>
<dbReference type="InterPro" id="IPR017853">
    <property type="entry name" value="GH"/>
</dbReference>
<feature type="signal peptide" evidence="4">
    <location>
        <begin position="1"/>
        <end position="22"/>
    </location>
</feature>
<dbReference type="Gene3D" id="3.40.50.1700">
    <property type="entry name" value="Glycoside hydrolase family 3 C-terminal domain"/>
    <property type="match status" value="1"/>
</dbReference>
<organism evidence="6 7">
    <name type="scientific">Saccoglossus kowalevskii</name>
    <name type="common">Acorn worm</name>
    <dbReference type="NCBI Taxonomy" id="10224"/>
    <lineage>
        <taxon>Eukaryota</taxon>
        <taxon>Metazoa</taxon>
        <taxon>Hemichordata</taxon>
        <taxon>Enteropneusta</taxon>
        <taxon>Harrimaniidae</taxon>
        <taxon>Saccoglossus</taxon>
    </lineage>
</organism>
<dbReference type="SMART" id="SM01217">
    <property type="entry name" value="Fn3_like"/>
    <property type="match status" value="1"/>
</dbReference>
<reference evidence="7" key="1">
    <citation type="submission" date="2025-08" db="UniProtKB">
        <authorList>
            <consortium name="RefSeq"/>
        </authorList>
    </citation>
    <scope>IDENTIFICATION</scope>
    <source>
        <tissue evidence="7">Testes</tissue>
    </source>
</reference>
<dbReference type="SUPFAM" id="SSF51445">
    <property type="entry name" value="(Trans)glycosidases"/>
    <property type="match status" value="1"/>
</dbReference>
<dbReference type="GeneID" id="100375395"/>
<name>A0ABM0MTQ6_SACKO</name>
<dbReference type="Gene3D" id="2.60.40.10">
    <property type="entry name" value="Immunoglobulins"/>
    <property type="match status" value="1"/>
</dbReference>
<feature type="domain" description="Fibronectin type III-like" evidence="5">
    <location>
        <begin position="642"/>
        <end position="710"/>
    </location>
</feature>
<dbReference type="InterPro" id="IPR036881">
    <property type="entry name" value="Glyco_hydro_3_C_sf"/>
</dbReference>
<dbReference type="Gene3D" id="3.20.20.300">
    <property type="entry name" value="Glycoside hydrolase, family 3, N-terminal domain"/>
    <property type="match status" value="1"/>
</dbReference>
<keyword evidence="3" id="KW-0326">Glycosidase</keyword>
<evidence type="ECO:0000259" key="5">
    <source>
        <dbReference type="SMART" id="SM01217"/>
    </source>
</evidence>
<dbReference type="InterPro" id="IPR044993">
    <property type="entry name" value="BXL"/>
</dbReference>
<sequence length="742" mass="81841">MKSATLKVLVCMLFGYWLPGNCTDYPFQDPSLSWDDRVNDLITRLTVDEITDQMALSSPAPSIDRLGIKPYEWSTECLRGDSDAGPATAFPQALGLAASFDFDTIFDVARTTAIEVRAKNNDYERRGEYENHKGVSCFSPVLNIARHPLWGRNQETYGEDPYLSGELARAFVHGLQGDHPRYLIANAGCKHFNVHGGPENIPVSRFSFNAKVSERDWRMTFLPAFHECVKAGTYSLMCSYNRINGVPACANSELLIDVLRKEWNFTGYIVSDAGAIENIYTRHHYRLDALETAIASVNSGCNLELGGGSHPTFLQIKNGFKLKRISNQTLMERIKPLFYTRMRLGEFDPVKMNPFKQLDLSIVLSDGHRELAVKTALKTIVLLKNDGRTLPLKGSVNNLAVVGPLADNVDALYGDYSATPNNYTVTPRNGLARLAGNTSYASGCDNPKCRKYDSGQVKSAVSGADMVVVCVGTGTDIESEGNDRHELALPGKQLSLLQDAVKFAGSKPVILLLFNAGPLDVSWAVENPAVQTIVACFFPAQATGDALYRMFMNTSPESNPAGRLPMTWPRSMEQVPPMTDYTMKGRTYRYSDADPLFPFGFGLSYTLFKYYNTSASPTVIKSCDTVTIPLTVTNVGDFPGDEVMQVYISWSNASVTVPKLQLVGFRRVREIEPSASATVHFAVLPRMMAIYTTQWMIEPGVYNVYAGGQQPNQVTQGVPSNVVMTSFTIEGPSTPLNKCDIQ</sequence>
<dbReference type="PANTHER" id="PTHR42721">
    <property type="entry name" value="SUGAR HYDROLASE-RELATED"/>
    <property type="match status" value="1"/>
</dbReference>
<evidence type="ECO:0000313" key="6">
    <source>
        <dbReference type="Proteomes" id="UP000694865"/>
    </source>
</evidence>
<protein>
    <submittedName>
        <fullName evidence="7">Probable beta-D-xylosidase 2-like</fullName>
    </submittedName>
</protein>
<evidence type="ECO:0000256" key="2">
    <source>
        <dbReference type="ARBA" id="ARBA00022801"/>
    </source>
</evidence>
<dbReference type="InterPro" id="IPR002772">
    <property type="entry name" value="Glyco_hydro_3_C"/>
</dbReference>
<dbReference type="InterPro" id="IPR013783">
    <property type="entry name" value="Ig-like_fold"/>
</dbReference>
<gene>
    <name evidence="7" type="primary">LOC100375395</name>
</gene>
<dbReference type="PRINTS" id="PR00133">
    <property type="entry name" value="GLHYDRLASE3"/>
</dbReference>
<evidence type="ECO:0000256" key="1">
    <source>
        <dbReference type="ARBA" id="ARBA00022729"/>
    </source>
</evidence>
<dbReference type="Pfam" id="PF14310">
    <property type="entry name" value="Fn3-like"/>
    <property type="match status" value="1"/>
</dbReference>
<evidence type="ECO:0000313" key="7">
    <source>
        <dbReference type="RefSeq" id="XP_006823397.1"/>
    </source>
</evidence>
<feature type="chain" id="PRO_5047472324" evidence="4">
    <location>
        <begin position="23"/>
        <end position="742"/>
    </location>
</feature>
<dbReference type="InterPro" id="IPR036962">
    <property type="entry name" value="Glyco_hydro_3_N_sf"/>
</dbReference>
<dbReference type="PANTHER" id="PTHR42721:SF42">
    <property type="entry name" value="FIBRONECTIN TYPE III-LIKE DOMAIN-CONTAINING PROTEIN"/>
    <property type="match status" value="1"/>
</dbReference>
<evidence type="ECO:0000256" key="4">
    <source>
        <dbReference type="SAM" id="SignalP"/>
    </source>
</evidence>
<evidence type="ECO:0000256" key="3">
    <source>
        <dbReference type="ARBA" id="ARBA00023295"/>
    </source>
</evidence>
<dbReference type="RefSeq" id="XP_006823397.1">
    <property type="nucleotide sequence ID" value="XM_006823334.1"/>
</dbReference>
<dbReference type="InterPro" id="IPR026891">
    <property type="entry name" value="Fn3-like"/>
</dbReference>
<proteinExistence type="predicted"/>
<dbReference type="Pfam" id="PF00933">
    <property type="entry name" value="Glyco_hydro_3"/>
    <property type="match status" value="1"/>
</dbReference>
<dbReference type="InterPro" id="IPR001764">
    <property type="entry name" value="Glyco_hydro_3_N"/>
</dbReference>
<keyword evidence="2" id="KW-0378">Hydrolase</keyword>
<keyword evidence="6" id="KW-1185">Reference proteome</keyword>
<keyword evidence="1 4" id="KW-0732">Signal</keyword>